<dbReference type="PROSITE" id="PS00027">
    <property type="entry name" value="HOMEOBOX_1"/>
    <property type="match status" value="1"/>
</dbReference>
<dbReference type="SUPFAM" id="SSF46689">
    <property type="entry name" value="Homeodomain-like"/>
    <property type="match status" value="1"/>
</dbReference>
<dbReference type="PANTHER" id="PTHR24329">
    <property type="entry name" value="HOMEOBOX PROTEIN ARISTALESS"/>
    <property type="match status" value="1"/>
</dbReference>
<dbReference type="GO" id="GO:0000981">
    <property type="term" value="F:DNA-binding transcription factor activity, RNA polymerase II-specific"/>
    <property type="evidence" value="ECO:0007669"/>
    <property type="project" value="InterPro"/>
</dbReference>
<evidence type="ECO:0000313" key="10">
    <source>
        <dbReference type="Proteomes" id="UP000663879"/>
    </source>
</evidence>
<keyword evidence="2 5" id="KW-0238">DNA-binding</keyword>
<dbReference type="GO" id="GO:0000977">
    <property type="term" value="F:RNA polymerase II transcription regulatory region sequence-specific DNA binding"/>
    <property type="evidence" value="ECO:0007669"/>
    <property type="project" value="TreeGrafter"/>
</dbReference>
<proteinExistence type="predicted"/>
<name>A0A813VY55_9BILA</name>
<dbReference type="SMART" id="SM00389">
    <property type="entry name" value="HOX"/>
    <property type="match status" value="1"/>
</dbReference>
<dbReference type="InterPro" id="IPR000047">
    <property type="entry name" value="HTH_motif"/>
</dbReference>
<dbReference type="Proteomes" id="UP000663879">
    <property type="component" value="Unassembled WGS sequence"/>
</dbReference>
<evidence type="ECO:0000313" key="9">
    <source>
        <dbReference type="EMBL" id="CAF0849759.1"/>
    </source>
</evidence>
<feature type="compositionally biased region" description="Polar residues" evidence="7">
    <location>
        <begin position="84"/>
        <end position="97"/>
    </location>
</feature>
<dbReference type="OrthoDB" id="6159439at2759"/>
<keyword evidence="3 5" id="KW-0371">Homeobox</keyword>
<dbReference type="InterPro" id="IPR001356">
    <property type="entry name" value="HD"/>
</dbReference>
<evidence type="ECO:0000256" key="5">
    <source>
        <dbReference type="PROSITE-ProRule" id="PRU00108"/>
    </source>
</evidence>
<dbReference type="Gene3D" id="1.10.10.60">
    <property type="entry name" value="Homeodomain-like"/>
    <property type="match status" value="1"/>
</dbReference>
<accession>A0A813VY55</accession>
<dbReference type="EMBL" id="CAJNOC010001264">
    <property type="protein sequence ID" value="CAF0849759.1"/>
    <property type="molecule type" value="Genomic_DNA"/>
</dbReference>
<evidence type="ECO:0000256" key="7">
    <source>
        <dbReference type="SAM" id="MobiDB-lite"/>
    </source>
</evidence>
<evidence type="ECO:0000256" key="2">
    <source>
        <dbReference type="ARBA" id="ARBA00023125"/>
    </source>
</evidence>
<keyword evidence="10" id="KW-1185">Reference proteome</keyword>
<dbReference type="GO" id="GO:0005634">
    <property type="term" value="C:nucleus"/>
    <property type="evidence" value="ECO:0007669"/>
    <property type="project" value="UniProtKB-SubCell"/>
</dbReference>
<evidence type="ECO:0000256" key="4">
    <source>
        <dbReference type="ARBA" id="ARBA00023242"/>
    </source>
</evidence>
<sequence>MINNCEIFCNVKNESKKRKSKSNRRYRTSFEPRQLSTLEKVFEKTHYPDTYIREEIAEQTGLTEEKVQIWFQNRRAKFRRNEKFSSNQKESNTISKTKQSKGDLTIQSLMNNRSSIKYFSSDSTNISDKKINKNSTETQGDNQNFIEQQVAMNNFNVMNQFSESNCIPNYNYCENSCNQFQNYSTYSKNFIQNQNSEIVDLVNTLKYDYMTNSNYVKNENIFYPYTAYSYMENCYNFQNRTDNKENYNCTNYCDKNQNCFYNELEDVDFLALPDSIVDFSQDNSNLTDLGSDLSAINDLF</sequence>
<dbReference type="CDD" id="cd00086">
    <property type="entry name" value="homeodomain"/>
    <property type="match status" value="1"/>
</dbReference>
<dbReference type="InterPro" id="IPR009057">
    <property type="entry name" value="Homeodomain-like_sf"/>
</dbReference>
<dbReference type="PANTHER" id="PTHR24329:SF543">
    <property type="entry name" value="FI01017P-RELATED"/>
    <property type="match status" value="1"/>
</dbReference>
<feature type="domain" description="Homeobox" evidence="8">
    <location>
        <begin position="21"/>
        <end position="81"/>
    </location>
</feature>
<dbReference type="Pfam" id="PF00046">
    <property type="entry name" value="Homeodomain"/>
    <property type="match status" value="1"/>
</dbReference>
<evidence type="ECO:0000259" key="8">
    <source>
        <dbReference type="PROSITE" id="PS50071"/>
    </source>
</evidence>
<protein>
    <recommendedName>
        <fullName evidence="8">Homeobox domain-containing protein</fullName>
    </recommendedName>
</protein>
<organism evidence="9 10">
    <name type="scientific">Brachionus calyciflorus</name>
    <dbReference type="NCBI Taxonomy" id="104777"/>
    <lineage>
        <taxon>Eukaryota</taxon>
        <taxon>Metazoa</taxon>
        <taxon>Spiralia</taxon>
        <taxon>Gnathifera</taxon>
        <taxon>Rotifera</taxon>
        <taxon>Eurotatoria</taxon>
        <taxon>Monogononta</taxon>
        <taxon>Pseudotrocha</taxon>
        <taxon>Ploima</taxon>
        <taxon>Brachionidae</taxon>
        <taxon>Brachionus</taxon>
    </lineage>
</organism>
<keyword evidence="4 5" id="KW-0539">Nucleus</keyword>
<feature type="DNA-binding region" description="Homeobox" evidence="5">
    <location>
        <begin position="23"/>
        <end position="82"/>
    </location>
</feature>
<feature type="region of interest" description="Disordered" evidence="7">
    <location>
        <begin position="81"/>
        <end position="103"/>
    </location>
</feature>
<comment type="caution">
    <text evidence="9">The sequence shown here is derived from an EMBL/GenBank/DDBJ whole genome shotgun (WGS) entry which is preliminary data.</text>
</comment>
<evidence type="ECO:0000256" key="6">
    <source>
        <dbReference type="RuleBase" id="RU000682"/>
    </source>
</evidence>
<dbReference type="PRINTS" id="PR00031">
    <property type="entry name" value="HTHREPRESSR"/>
</dbReference>
<dbReference type="AlphaFoldDB" id="A0A813VY55"/>
<dbReference type="PROSITE" id="PS50071">
    <property type="entry name" value="HOMEOBOX_2"/>
    <property type="match status" value="1"/>
</dbReference>
<dbReference type="FunFam" id="1.10.10.60:FF:000679">
    <property type="entry name" value="Homeobox protein aristaless"/>
    <property type="match status" value="1"/>
</dbReference>
<evidence type="ECO:0000256" key="1">
    <source>
        <dbReference type="ARBA" id="ARBA00004123"/>
    </source>
</evidence>
<comment type="subcellular location">
    <subcellularLocation>
        <location evidence="1 5 6">Nucleus</location>
    </subcellularLocation>
</comment>
<dbReference type="InterPro" id="IPR017970">
    <property type="entry name" value="Homeobox_CS"/>
</dbReference>
<dbReference type="InterPro" id="IPR050649">
    <property type="entry name" value="Paired_Homeobox_TFs"/>
</dbReference>
<reference evidence="9" key="1">
    <citation type="submission" date="2021-02" db="EMBL/GenBank/DDBJ databases">
        <authorList>
            <person name="Nowell W R."/>
        </authorList>
    </citation>
    <scope>NUCLEOTIDE SEQUENCE</scope>
    <source>
        <strain evidence="9">Ploen Becks lab</strain>
    </source>
</reference>
<evidence type="ECO:0000256" key="3">
    <source>
        <dbReference type="ARBA" id="ARBA00023155"/>
    </source>
</evidence>
<gene>
    <name evidence="9" type="ORF">OXX778_LOCUS8887</name>
</gene>